<evidence type="ECO:0000256" key="1">
    <source>
        <dbReference type="SAM" id="MobiDB-lite"/>
    </source>
</evidence>
<dbReference type="EMBL" id="JAENGZ010000689">
    <property type="protein sequence ID" value="KAG6955263.1"/>
    <property type="molecule type" value="Genomic_DNA"/>
</dbReference>
<name>A0A8T1U4X7_9STRA</name>
<feature type="compositionally biased region" description="Acidic residues" evidence="1">
    <location>
        <begin position="63"/>
        <end position="76"/>
    </location>
</feature>
<evidence type="ECO:0000313" key="2">
    <source>
        <dbReference type="EMBL" id="KAG6955263.1"/>
    </source>
</evidence>
<feature type="region of interest" description="Disordered" evidence="1">
    <location>
        <begin position="52"/>
        <end position="86"/>
    </location>
</feature>
<feature type="compositionally biased region" description="Acidic residues" evidence="1">
    <location>
        <begin position="130"/>
        <end position="139"/>
    </location>
</feature>
<dbReference type="AlphaFoldDB" id="A0A8T1U4X7"/>
<feature type="compositionally biased region" description="Basic and acidic residues" evidence="1">
    <location>
        <begin position="140"/>
        <end position="156"/>
    </location>
</feature>
<evidence type="ECO:0000313" key="3">
    <source>
        <dbReference type="Proteomes" id="UP000688947"/>
    </source>
</evidence>
<gene>
    <name evidence="2" type="ORF">JG687_00011330</name>
</gene>
<dbReference type="VEuPathDB" id="FungiDB:PC110_g13275"/>
<dbReference type="VEuPathDB" id="FungiDB:PC110_g13274"/>
<feature type="region of interest" description="Disordered" evidence="1">
    <location>
        <begin position="124"/>
        <end position="170"/>
    </location>
</feature>
<reference evidence="2" key="1">
    <citation type="submission" date="2021-01" db="EMBL/GenBank/DDBJ databases">
        <title>Phytophthora aleatoria, a newly-described species from Pinus radiata is distinct from Phytophthora cactorum isolates based on comparative genomics.</title>
        <authorList>
            <person name="Mcdougal R."/>
            <person name="Panda P."/>
            <person name="Williams N."/>
            <person name="Studholme D.J."/>
        </authorList>
    </citation>
    <scope>NUCLEOTIDE SEQUENCE</scope>
    <source>
        <strain evidence="2">NZFS 3830</strain>
    </source>
</reference>
<accession>A0A8T1U4X7</accession>
<organism evidence="2 3">
    <name type="scientific">Phytophthora cactorum</name>
    <dbReference type="NCBI Taxonomy" id="29920"/>
    <lineage>
        <taxon>Eukaryota</taxon>
        <taxon>Sar</taxon>
        <taxon>Stramenopiles</taxon>
        <taxon>Oomycota</taxon>
        <taxon>Peronosporomycetes</taxon>
        <taxon>Peronosporales</taxon>
        <taxon>Peronosporaceae</taxon>
        <taxon>Phytophthora</taxon>
    </lineage>
</organism>
<dbReference type="OrthoDB" id="164904at2759"/>
<proteinExistence type="predicted"/>
<sequence>MSGVQGSSFNTGNVRMVLRCYFGPKFVPDDDSPASRQCGMQLPDCTANKVKLPIEAVSHEDEKTEEEEDGEEEGEKEEDKVAGGQAPTLVVVQEEYSAQDKAVGDVVAIYAKVEEVRDAVNQLEQGNGLECDDDKEEEDSNKLKKEKLVEEPKQPKVSESATASDKKESADLSLAHEALTSLSKITRVNNRLQFKMKDQWAETLFNLKLIVNRLSSRDARTTDKPGAEVSARALEAAVVAFRKLEWTPELAKEMRALLAALSDACSKNDVLRLRAQLESLEMNMPQAICYYNEYQVVG</sequence>
<dbReference type="Proteomes" id="UP000688947">
    <property type="component" value="Unassembled WGS sequence"/>
</dbReference>
<dbReference type="VEuPathDB" id="FungiDB:PC110_g13287"/>
<protein>
    <submittedName>
        <fullName evidence="2">Uncharacterized protein</fullName>
    </submittedName>
</protein>
<comment type="caution">
    <text evidence="2">The sequence shown here is derived from an EMBL/GenBank/DDBJ whole genome shotgun (WGS) entry which is preliminary data.</text>
</comment>